<dbReference type="PROSITE" id="PS51257">
    <property type="entry name" value="PROKAR_LIPOPROTEIN"/>
    <property type="match status" value="1"/>
</dbReference>
<proteinExistence type="predicted"/>
<accession>A0A644SVD2</accession>
<dbReference type="AlphaFoldDB" id="A0A644SVD2"/>
<dbReference type="EMBL" id="VSSQ01000006">
    <property type="protein sequence ID" value="MPL58227.1"/>
    <property type="molecule type" value="Genomic_DNA"/>
</dbReference>
<gene>
    <name evidence="1" type="ORF">SDC9_03758</name>
</gene>
<evidence type="ECO:0008006" key="2">
    <source>
        <dbReference type="Google" id="ProtNLM"/>
    </source>
</evidence>
<comment type="caution">
    <text evidence="1">The sequence shown here is derived from an EMBL/GenBank/DDBJ whole genome shotgun (WGS) entry which is preliminary data.</text>
</comment>
<sequence>MKKYILGIVLIIAVIFVSGCITSSSDNSGANGTDTPKTLAKNGVLIKYPGSWVVANSGSNDSIMAVADPKSKDASTGFSSVNVNIERKNLSSSLDTYFNQTYSKLFSNSSYSPIAIGNTSVGSYNALEAIYTQDDNGSVKQHRAIWIENNNEVFVILCTAPQDDFQNQLKNFEFILSNFKIT</sequence>
<organism evidence="1">
    <name type="scientific">bioreactor metagenome</name>
    <dbReference type="NCBI Taxonomy" id="1076179"/>
    <lineage>
        <taxon>unclassified sequences</taxon>
        <taxon>metagenomes</taxon>
        <taxon>ecological metagenomes</taxon>
    </lineage>
</organism>
<evidence type="ECO:0000313" key="1">
    <source>
        <dbReference type="EMBL" id="MPL58227.1"/>
    </source>
</evidence>
<protein>
    <recommendedName>
        <fullName evidence="2">PsbP C-terminal domain-containing protein</fullName>
    </recommendedName>
</protein>
<name>A0A644SVD2_9ZZZZ</name>
<reference evidence="1" key="1">
    <citation type="submission" date="2019-08" db="EMBL/GenBank/DDBJ databases">
        <authorList>
            <person name="Kucharzyk K."/>
            <person name="Murdoch R.W."/>
            <person name="Higgins S."/>
            <person name="Loffler F."/>
        </authorList>
    </citation>
    <scope>NUCLEOTIDE SEQUENCE</scope>
</reference>
<dbReference type="Gene3D" id="3.40.1000.10">
    <property type="entry name" value="Mog1/PsbP, alpha/beta/alpha sandwich"/>
    <property type="match status" value="1"/>
</dbReference>
<dbReference type="Pfam" id="PF18933">
    <property type="entry name" value="PsbP_2"/>
    <property type="match status" value="1"/>
</dbReference>